<organism evidence="2 3">
    <name type="scientific">Brevibacterium samyangense</name>
    <dbReference type="NCBI Taxonomy" id="366888"/>
    <lineage>
        <taxon>Bacteria</taxon>
        <taxon>Bacillati</taxon>
        <taxon>Actinomycetota</taxon>
        <taxon>Actinomycetes</taxon>
        <taxon>Micrococcales</taxon>
        <taxon>Brevibacteriaceae</taxon>
        <taxon>Brevibacterium</taxon>
    </lineage>
</organism>
<name>A0ABN2T557_9MICO</name>
<dbReference type="RefSeq" id="WP_344306211.1">
    <property type="nucleotide sequence ID" value="NZ_BAAANO010000003.1"/>
</dbReference>
<dbReference type="PANTHER" id="PTHR30282:SF0">
    <property type="entry name" value="P-AMINOBENZOYL-GLUTAMATE TRANSPORT PROTEIN"/>
    <property type="match status" value="1"/>
</dbReference>
<evidence type="ECO:0000256" key="1">
    <source>
        <dbReference type="SAM" id="Phobius"/>
    </source>
</evidence>
<feature type="transmembrane region" description="Helical" evidence="1">
    <location>
        <begin position="456"/>
        <end position="475"/>
    </location>
</feature>
<dbReference type="EMBL" id="BAAANO010000003">
    <property type="protein sequence ID" value="GAA1998543.1"/>
    <property type="molecule type" value="Genomic_DNA"/>
</dbReference>
<feature type="transmembrane region" description="Helical" evidence="1">
    <location>
        <begin position="135"/>
        <end position="158"/>
    </location>
</feature>
<sequence length="527" mass="55399">MSSNTSASAPAPDISTEKLGPLMRALVVIEKVGNKLPHPFWLFIGLAVFVMVLSSVLSKAGLNAVNPATEETVTAVDLLSAENLRAIVSGVVTNYTEFPALGLVLVVMFGVAVAERSGLIPVLMRGALVKTNPRYITVVVALVGAAASMASDASYMIVIPLGGLAFRAVGRNPVIGCAVAYAATSGGYSAAPFVNSLDAILGGISTSAAHIVDETYTVTPVANLFFNFVSMFAVAAAVTLVTELLLNKRGEQMTLDADVVESEDDHRLTAITAEEKRGMVVAGIGLVLSIVLVVVLAWPSGSFLRDAEGGFGPESGLMAGIAAIIGFGFWILGIMYGVATKSIRTWSDIPDMMVKGLAPFIQVLVLFFAASQFLALFKMSGLGEIFAIKGAEFFQSIGANSFVILLGTYLLVALAALFITSGSGLWTLLAPVLVPMLMFLGIAPETTQAVYRIGDSTTNIISPMSPYFIMILGFIQRYKKDAGIGTLLSLTIPLSIGMFLVWGLLFFVWWALGIPMGPGAPSTYPAG</sequence>
<dbReference type="InterPro" id="IPR004697">
    <property type="entry name" value="AbgT"/>
</dbReference>
<dbReference type="Proteomes" id="UP001500755">
    <property type="component" value="Unassembled WGS sequence"/>
</dbReference>
<comment type="caution">
    <text evidence="2">The sequence shown here is derived from an EMBL/GenBank/DDBJ whole genome shotgun (WGS) entry which is preliminary data.</text>
</comment>
<feature type="transmembrane region" description="Helical" evidence="1">
    <location>
        <begin position="397"/>
        <end position="418"/>
    </location>
</feature>
<keyword evidence="1" id="KW-1133">Transmembrane helix</keyword>
<protein>
    <submittedName>
        <fullName evidence="2">AbgT family transporter</fullName>
    </submittedName>
</protein>
<evidence type="ECO:0000313" key="2">
    <source>
        <dbReference type="EMBL" id="GAA1998543.1"/>
    </source>
</evidence>
<feature type="transmembrane region" description="Helical" evidence="1">
    <location>
        <begin position="98"/>
        <end position="114"/>
    </location>
</feature>
<proteinExistence type="predicted"/>
<feature type="transmembrane region" description="Helical" evidence="1">
    <location>
        <begin position="40"/>
        <end position="57"/>
    </location>
</feature>
<accession>A0ABN2T557</accession>
<keyword evidence="1" id="KW-0812">Transmembrane</keyword>
<keyword evidence="1" id="KW-0472">Membrane</keyword>
<keyword evidence="3" id="KW-1185">Reference proteome</keyword>
<reference evidence="3" key="1">
    <citation type="journal article" date="2019" name="Int. J. Syst. Evol. Microbiol.">
        <title>The Global Catalogue of Microorganisms (GCM) 10K type strain sequencing project: providing services to taxonomists for standard genome sequencing and annotation.</title>
        <authorList>
            <consortium name="The Broad Institute Genomics Platform"/>
            <consortium name="The Broad Institute Genome Sequencing Center for Infectious Disease"/>
            <person name="Wu L."/>
            <person name="Ma J."/>
        </authorList>
    </citation>
    <scope>NUCLEOTIDE SEQUENCE [LARGE SCALE GENOMIC DNA]</scope>
    <source>
        <strain evidence="3">JCM 14546</strain>
    </source>
</reference>
<feature type="transmembrane region" description="Helical" evidence="1">
    <location>
        <begin position="425"/>
        <end position="444"/>
    </location>
</feature>
<feature type="transmembrane region" description="Helical" evidence="1">
    <location>
        <begin position="487"/>
        <end position="512"/>
    </location>
</feature>
<feature type="transmembrane region" description="Helical" evidence="1">
    <location>
        <begin position="360"/>
        <end position="377"/>
    </location>
</feature>
<dbReference type="PANTHER" id="PTHR30282">
    <property type="entry name" value="P-AMINOBENZOYL GLUTAMATE TRANSPORTER"/>
    <property type="match status" value="1"/>
</dbReference>
<dbReference type="Pfam" id="PF03806">
    <property type="entry name" value="ABG_transport"/>
    <property type="match status" value="1"/>
</dbReference>
<gene>
    <name evidence="2" type="ORF">GCM10009755_02330</name>
</gene>
<feature type="transmembrane region" description="Helical" evidence="1">
    <location>
        <begin position="318"/>
        <end position="339"/>
    </location>
</feature>
<feature type="transmembrane region" description="Helical" evidence="1">
    <location>
        <begin position="278"/>
        <end position="298"/>
    </location>
</feature>
<evidence type="ECO:0000313" key="3">
    <source>
        <dbReference type="Proteomes" id="UP001500755"/>
    </source>
</evidence>
<feature type="transmembrane region" description="Helical" evidence="1">
    <location>
        <begin position="224"/>
        <end position="246"/>
    </location>
</feature>